<dbReference type="RefSeq" id="XP_062742050.1">
    <property type="nucleotide sequence ID" value="XM_062890909.1"/>
</dbReference>
<dbReference type="EMBL" id="JAFFHA010000007">
    <property type="protein sequence ID" value="KAK4653075.1"/>
    <property type="molecule type" value="Genomic_DNA"/>
</dbReference>
<dbReference type="GeneID" id="87910816"/>
<evidence type="ECO:0000313" key="3">
    <source>
        <dbReference type="Proteomes" id="UP001323405"/>
    </source>
</evidence>
<organism evidence="2 3">
    <name type="scientific">Podospora pseudocomata</name>
    <dbReference type="NCBI Taxonomy" id="2093779"/>
    <lineage>
        <taxon>Eukaryota</taxon>
        <taxon>Fungi</taxon>
        <taxon>Dikarya</taxon>
        <taxon>Ascomycota</taxon>
        <taxon>Pezizomycotina</taxon>
        <taxon>Sordariomycetes</taxon>
        <taxon>Sordariomycetidae</taxon>
        <taxon>Sordariales</taxon>
        <taxon>Podosporaceae</taxon>
        <taxon>Podospora</taxon>
    </lineage>
</organism>
<gene>
    <name evidence="2" type="ORF">QC762_504830</name>
</gene>
<feature type="region of interest" description="Disordered" evidence="1">
    <location>
        <begin position="103"/>
        <end position="146"/>
    </location>
</feature>
<reference evidence="2 3" key="1">
    <citation type="journal article" date="2023" name="bioRxiv">
        <title>High-quality genome assemblies of four members of thePodospora anserinaspecies complex.</title>
        <authorList>
            <person name="Ament-Velasquez S.L."/>
            <person name="Vogan A.A."/>
            <person name="Wallerman O."/>
            <person name="Hartmann F."/>
            <person name="Gautier V."/>
            <person name="Silar P."/>
            <person name="Giraud T."/>
            <person name="Johannesson H."/>
        </authorList>
    </citation>
    <scope>NUCLEOTIDE SEQUENCE [LARGE SCALE GENOMIC DNA]</scope>
    <source>
        <strain evidence="2 3">CBS 415.72m</strain>
    </source>
</reference>
<evidence type="ECO:0000256" key="1">
    <source>
        <dbReference type="SAM" id="MobiDB-lite"/>
    </source>
</evidence>
<name>A0ABR0GBD6_9PEZI</name>
<keyword evidence="3" id="KW-1185">Reference proteome</keyword>
<protein>
    <submittedName>
        <fullName evidence="2">Uncharacterized protein</fullName>
    </submittedName>
</protein>
<sequence length="363" mass="40114">MYLRCGSHNCIKRTIPIYAMRPAALGHHLFNLSSLVTPALNCSDTQTQIIPNLKPLSITPLLTCSISPSFTSAMTQITRHHSFPTRAPSSQATDVEDLIQVEPMPIGDDPLPPYSLNNDHPSSRDTALPRSDPKAPQVSVQPPREEVYNGPPRLHILAAAWGGVTVTPTIKSLSRTSPPPPHGVGCQILQLEMRNMHSLLQPDPASGTYKVLSLVYRYDGDEYPTVMNLPETIRPSLITIAKPSAVSQLGGANIGNGGYRATITQPWRSITSSSSSSGPKVEILAVFYGKKRIEHPAVLEELANYFEGRTRQIRMTNTFFRGDTWPYTIKSWTVYFRFVGSRAGVQVVTGWENQALEQPWTRD</sequence>
<accession>A0ABR0GBD6</accession>
<dbReference type="Proteomes" id="UP001323405">
    <property type="component" value="Unassembled WGS sequence"/>
</dbReference>
<evidence type="ECO:0000313" key="2">
    <source>
        <dbReference type="EMBL" id="KAK4653075.1"/>
    </source>
</evidence>
<comment type="caution">
    <text evidence="2">The sequence shown here is derived from an EMBL/GenBank/DDBJ whole genome shotgun (WGS) entry which is preliminary data.</text>
</comment>
<proteinExistence type="predicted"/>